<evidence type="ECO:0000313" key="2">
    <source>
        <dbReference type="EMBL" id="KZN37580.1"/>
    </source>
</evidence>
<dbReference type="PATRIC" id="fig|1365250.3.peg.2592"/>
<evidence type="ECO:0000313" key="3">
    <source>
        <dbReference type="Proteomes" id="UP000076643"/>
    </source>
</evidence>
<dbReference type="Gene3D" id="6.10.140.1310">
    <property type="match status" value="1"/>
</dbReference>
<gene>
    <name evidence="2" type="ORF">N475_01850</name>
</gene>
<accession>A0A161ZXD2</accession>
<dbReference type="InterPro" id="IPR031893">
    <property type="entry name" value="Phage_tail_APC"/>
</dbReference>
<dbReference type="Pfam" id="PF16778">
    <property type="entry name" value="Phage_tail_APC"/>
    <property type="match status" value="1"/>
</dbReference>
<reference evidence="2 3" key="1">
    <citation type="submission" date="2013-07" db="EMBL/GenBank/DDBJ databases">
        <title>Comparative Genomic and Metabolomic Analysis of Twelve Strains of Pseudoalteromonas luteoviolacea.</title>
        <authorList>
            <person name="Vynne N.G."/>
            <person name="Mansson M."/>
            <person name="Gram L."/>
        </authorList>
    </citation>
    <scope>NUCLEOTIDE SEQUENCE [LARGE SCALE GENOMIC DNA]</scope>
    <source>
        <strain evidence="2 3">DSM 6061</strain>
    </source>
</reference>
<dbReference type="EMBL" id="AUYB01000103">
    <property type="protein sequence ID" value="KZN37580.1"/>
    <property type="molecule type" value="Genomic_DNA"/>
</dbReference>
<proteinExistence type="predicted"/>
<sequence>MLIDFEYNGKKYMHFDTEQEWPEFTAEQKEQIIDLALFADIRAKRNRLLAESDYTQMPDSDLSDSEKLAWVAYRKELRMLPQNYTAATDVIWPISPFDAANK</sequence>
<keyword evidence="3" id="KW-1185">Reference proteome</keyword>
<dbReference type="RefSeq" id="WP_081216122.1">
    <property type="nucleotide sequence ID" value="NZ_AQHB01000028.1"/>
</dbReference>
<dbReference type="AlphaFoldDB" id="A0A161ZXD2"/>
<dbReference type="Proteomes" id="UP000076643">
    <property type="component" value="Unassembled WGS sequence"/>
</dbReference>
<protein>
    <recommendedName>
        <fullName evidence="1">Phage tail assembly chaperone-like domain-containing protein</fullName>
    </recommendedName>
</protein>
<comment type="caution">
    <text evidence="2">The sequence shown here is derived from an EMBL/GenBank/DDBJ whole genome shotgun (WGS) entry which is preliminary data.</text>
</comment>
<organism evidence="2 3">
    <name type="scientific">Pseudoalteromonas luteoviolacea DSM 6061</name>
    <dbReference type="NCBI Taxonomy" id="1365250"/>
    <lineage>
        <taxon>Bacteria</taxon>
        <taxon>Pseudomonadati</taxon>
        <taxon>Pseudomonadota</taxon>
        <taxon>Gammaproteobacteria</taxon>
        <taxon>Alteromonadales</taxon>
        <taxon>Pseudoalteromonadaceae</taxon>
        <taxon>Pseudoalteromonas</taxon>
    </lineage>
</organism>
<evidence type="ECO:0000259" key="1">
    <source>
        <dbReference type="Pfam" id="PF16778"/>
    </source>
</evidence>
<feature type="domain" description="Phage tail assembly chaperone-like" evidence="1">
    <location>
        <begin position="40"/>
        <end position="96"/>
    </location>
</feature>
<name>A0A161ZXD2_9GAMM</name>